<organism evidence="9 10">
    <name type="scientific">Asbolus verrucosus</name>
    <name type="common">Desert ironclad beetle</name>
    <dbReference type="NCBI Taxonomy" id="1661398"/>
    <lineage>
        <taxon>Eukaryota</taxon>
        <taxon>Metazoa</taxon>
        <taxon>Ecdysozoa</taxon>
        <taxon>Arthropoda</taxon>
        <taxon>Hexapoda</taxon>
        <taxon>Insecta</taxon>
        <taxon>Pterygota</taxon>
        <taxon>Neoptera</taxon>
        <taxon>Endopterygota</taxon>
        <taxon>Coleoptera</taxon>
        <taxon>Polyphaga</taxon>
        <taxon>Cucujiformia</taxon>
        <taxon>Tenebrionidae</taxon>
        <taxon>Pimeliinae</taxon>
        <taxon>Asbolus</taxon>
    </lineage>
</organism>
<dbReference type="OrthoDB" id="6757206at2759"/>
<evidence type="ECO:0000256" key="3">
    <source>
        <dbReference type="ARBA" id="ARBA00022692"/>
    </source>
</evidence>
<dbReference type="GO" id="GO:0030424">
    <property type="term" value="C:axon"/>
    <property type="evidence" value="ECO:0007669"/>
    <property type="project" value="TreeGrafter"/>
</dbReference>
<keyword evidence="5 8" id="KW-0472">Membrane</keyword>
<evidence type="ECO:0000256" key="2">
    <source>
        <dbReference type="ARBA" id="ARBA00022475"/>
    </source>
</evidence>
<dbReference type="AlphaFoldDB" id="A0A482VK82"/>
<reference evidence="9 10" key="1">
    <citation type="submission" date="2017-03" db="EMBL/GenBank/DDBJ databases">
        <title>Genome of the blue death feigning beetle - Asbolus verrucosus.</title>
        <authorList>
            <person name="Rider S.D."/>
        </authorList>
    </citation>
    <scope>NUCLEOTIDE SEQUENCE [LARGE SCALE GENOMIC DNA]</scope>
    <source>
        <strain evidence="9">Butters</strain>
        <tissue evidence="9">Head and leg muscle</tissue>
    </source>
</reference>
<evidence type="ECO:0000256" key="5">
    <source>
        <dbReference type="ARBA" id="ARBA00023136"/>
    </source>
</evidence>
<dbReference type="PANTHER" id="PTHR21143:SF104">
    <property type="entry name" value="GUSTATORY RECEPTOR 8A-RELATED"/>
    <property type="match status" value="1"/>
</dbReference>
<keyword evidence="4 8" id="KW-1133">Transmembrane helix</keyword>
<gene>
    <name evidence="9" type="ORF">BDFB_011982</name>
</gene>
<proteinExistence type="predicted"/>
<sequence>DVAYGYEFFIQFFIIRLMLDFRDKYKSVRALLKLTLALESRKMMKLIEKNSTIAVRKFEFLARTMCDMIKLFNSIFGWPMVSIVLRSIIQLLGTAIHILIDSQKPDFHMKRNLLISKLSVTLLTTICTVSMIVACDLMVQAGDELVPLCYKLQEGLPDHSLLRVELRRLGKFTSFNLPKISAAGFFEINRTTVLNIIATVTTYYIVVIQFNLIN</sequence>
<dbReference type="GO" id="GO:0007635">
    <property type="term" value="P:chemosensory behavior"/>
    <property type="evidence" value="ECO:0007669"/>
    <property type="project" value="TreeGrafter"/>
</dbReference>
<accession>A0A482VK82</accession>
<evidence type="ECO:0000256" key="7">
    <source>
        <dbReference type="ARBA" id="ARBA00023224"/>
    </source>
</evidence>
<dbReference type="GO" id="GO:0030425">
    <property type="term" value="C:dendrite"/>
    <property type="evidence" value="ECO:0007669"/>
    <property type="project" value="TreeGrafter"/>
</dbReference>
<evidence type="ECO:0000256" key="4">
    <source>
        <dbReference type="ARBA" id="ARBA00022989"/>
    </source>
</evidence>
<feature type="transmembrane region" description="Helical" evidence="8">
    <location>
        <begin position="193"/>
        <end position="213"/>
    </location>
</feature>
<keyword evidence="10" id="KW-1185">Reference proteome</keyword>
<feature type="transmembrane region" description="Helical" evidence="8">
    <location>
        <begin position="75"/>
        <end position="100"/>
    </location>
</feature>
<keyword evidence="2" id="KW-1003">Cell membrane</keyword>
<protein>
    <submittedName>
        <fullName evidence="9">7tm 7 domain containing protein</fullName>
    </submittedName>
</protein>
<dbReference type="Proteomes" id="UP000292052">
    <property type="component" value="Unassembled WGS sequence"/>
</dbReference>
<dbReference type="EMBL" id="QDEB01089897">
    <property type="protein sequence ID" value="RZC33331.1"/>
    <property type="molecule type" value="Genomic_DNA"/>
</dbReference>
<feature type="transmembrane region" description="Helical" evidence="8">
    <location>
        <begin position="120"/>
        <end position="139"/>
    </location>
</feature>
<dbReference type="GO" id="GO:0005886">
    <property type="term" value="C:plasma membrane"/>
    <property type="evidence" value="ECO:0007669"/>
    <property type="project" value="UniProtKB-SubCell"/>
</dbReference>
<comment type="subcellular location">
    <subcellularLocation>
        <location evidence="1">Cell membrane</location>
        <topology evidence="1">Multi-pass membrane protein</topology>
    </subcellularLocation>
</comment>
<dbReference type="InterPro" id="IPR013604">
    <property type="entry name" value="7TM_chemorcpt"/>
</dbReference>
<dbReference type="STRING" id="1661398.A0A482VK82"/>
<evidence type="ECO:0000256" key="8">
    <source>
        <dbReference type="SAM" id="Phobius"/>
    </source>
</evidence>
<comment type="caution">
    <text evidence="9">The sequence shown here is derived from an EMBL/GenBank/DDBJ whole genome shotgun (WGS) entry which is preliminary data.</text>
</comment>
<keyword evidence="3 8" id="KW-0812">Transmembrane</keyword>
<keyword evidence="6" id="KW-0675">Receptor</keyword>
<evidence type="ECO:0000256" key="6">
    <source>
        <dbReference type="ARBA" id="ARBA00023170"/>
    </source>
</evidence>
<dbReference type="GO" id="GO:0007165">
    <property type="term" value="P:signal transduction"/>
    <property type="evidence" value="ECO:0007669"/>
    <property type="project" value="UniProtKB-KW"/>
</dbReference>
<name>A0A482VK82_ASBVE</name>
<dbReference type="GO" id="GO:0043025">
    <property type="term" value="C:neuronal cell body"/>
    <property type="evidence" value="ECO:0007669"/>
    <property type="project" value="TreeGrafter"/>
</dbReference>
<dbReference type="GO" id="GO:0008049">
    <property type="term" value="P:male courtship behavior"/>
    <property type="evidence" value="ECO:0007669"/>
    <property type="project" value="TreeGrafter"/>
</dbReference>
<evidence type="ECO:0000313" key="10">
    <source>
        <dbReference type="Proteomes" id="UP000292052"/>
    </source>
</evidence>
<feature type="non-terminal residue" evidence="9">
    <location>
        <position position="1"/>
    </location>
</feature>
<dbReference type="Pfam" id="PF08395">
    <property type="entry name" value="7tm_7"/>
    <property type="match status" value="1"/>
</dbReference>
<dbReference type="PANTHER" id="PTHR21143">
    <property type="entry name" value="INVERTEBRATE GUSTATORY RECEPTOR"/>
    <property type="match status" value="1"/>
</dbReference>
<evidence type="ECO:0000313" key="9">
    <source>
        <dbReference type="EMBL" id="RZC33331.1"/>
    </source>
</evidence>
<dbReference type="GO" id="GO:0050909">
    <property type="term" value="P:sensory perception of taste"/>
    <property type="evidence" value="ECO:0007669"/>
    <property type="project" value="InterPro"/>
</dbReference>
<keyword evidence="7" id="KW-0807">Transducer</keyword>
<evidence type="ECO:0000256" key="1">
    <source>
        <dbReference type="ARBA" id="ARBA00004651"/>
    </source>
</evidence>